<dbReference type="PIRSF" id="PIRSF002419">
    <property type="entry name" value="Tetraspanin"/>
    <property type="match status" value="1"/>
</dbReference>
<evidence type="ECO:0000256" key="6">
    <source>
        <dbReference type="RuleBase" id="RU361218"/>
    </source>
</evidence>
<feature type="transmembrane region" description="Helical" evidence="6">
    <location>
        <begin position="7"/>
        <end position="33"/>
    </location>
</feature>
<dbReference type="InterPro" id="IPR018499">
    <property type="entry name" value="Tetraspanin/Peripherin"/>
</dbReference>
<keyword evidence="4 6" id="KW-1133">Transmembrane helix</keyword>
<keyword evidence="3 6" id="KW-0812">Transmembrane</keyword>
<reference evidence="7 8" key="1">
    <citation type="submission" date="2024-01" db="EMBL/GenBank/DDBJ databases">
        <title>The genome of the rayed Mediterranean limpet Patella caerulea (Linnaeus, 1758).</title>
        <authorList>
            <person name="Anh-Thu Weber A."/>
            <person name="Halstead-Nussloch G."/>
        </authorList>
    </citation>
    <scope>NUCLEOTIDE SEQUENCE [LARGE SCALE GENOMIC DNA]</scope>
    <source>
        <strain evidence="7">AATW-2023a</strain>
        <tissue evidence="7">Whole specimen</tissue>
    </source>
</reference>
<evidence type="ECO:0000256" key="1">
    <source>
        <dbReference type="ARBA" id="ARBA00004141"/>
    </source>
</evidence>
<sequence length="263" mass="28447">MECSGIILIAINLVFMIIGLAVLIMGIVFKVNFEPIKDAFVEQSDKTDFNLEAAGSTLALGLIILGVFIVLVALLGCSGACCKSKILLVVYAIIVMILLIAEIAVVAVALVKGKDAENKLKEGLADSLEKYHENGDDALSKAFNAIWSTFECCGIDSYTDFKNGNITGFKFDSKNPQENIPVGCCKNVNYEAAPNINFTQYQDCLNGPTKDNAYLTGCYSDLKNTITHYSTVSIGVGIFIFVVEVIVIIAAFCLCSRDEGYRA</sequence>
<dbReference type="AlphaFoldDB" id="A0AAN8JEN6"/>
<protein>
    <recommendedName>
        <fullName evidence="6">Tetraspanin</fullName>
    </recommendedName>
</protein>
<evidence type="ECO:0000313" key="8">
    <source>
        <dbReference type="Proteomes" id="UP001347796"/>
    </source>
</evidence>
<comment type="caution">
    <text evidence="7">The sequence shown here is derived from an EMBL/GenBank/DDBJ whole genome shotgun (WGS) entry which is preliminary data.</text>
</comment>
<dbReference type="InterPro" id="IPR008952">
    <property type="entry name" value="Tetraspanin_EC2_sf"/>
</dbReference>
<feature type="transmembrane region" description="Helical" evidence="6">
    <location>
        <begin position="232"/>
        <end position="255"/>
    </location>
</feature>
<feature type="transmembrane region" description="Helical" evidence="6">
    <location>
        <begin position="88"/>
        <end position="111"/>
    </location>
</feature>
<dbReference type="Pfam" id="PF00335">
    <property type="entry name" value="Tetraspanin"/>
    <property type="match status" value="1"/>
</dbReference>
<dbReference type="PANTHER" id="PTHR19282">
    <property type="entry name" value="TETRASPANIN"/>
    <property type="match status" value="1"/>
</dbReference>
<comment type="subcellular location">
    <subcellularLocation>
        <location evidence="1 6">Membrane</location>
        <topology evidence="1 6">Multi-pass membrane protein</topology>
    </subcellularLocation>
</comment>
<keyword evidence="5 6" id="KW-0472">Membrane</keyword>
<dbReference type="Gene3D" id="1.10.1450.10">
    <property type="entry name" value="Tetraspanin"/>
    <property type="match status" value="1"/>
</dbReference>
<gene>
    <name evidence="7" type="ORF">SNE40_017262</name>
</gene>
<feature type="transmembrane region" description="Helical" evidence="6">
    <location>
        <begin position="53"/>
        <end position="76"/>
    </location>
</feature>
<dbReference type="PRINTS" id="PR00259">
    <property type="entry name" value="TMFOUR"/>
</dbReference>
<dbReference type="PANTHER" id="PTHR19282:SF551">
    <property type="entry name" value="RE08073P-RELATED"/>
    <property type="match status" value="1"/>
</dbReference>
<dbReference type="InterPro" id="IPR000301">
    <property type="entry name" value="Tetraspanin_animals"/>
</dbReference>
<name>A0AAN8JEN6_PATCE</name>
<evidence type="ECO:0000256" key="3">
    <source>
        <dbReference type="ARBA" id="ARBA00022692"/>
    </source>
</evidence>
<organism evidence="7 8">
    <name type="scientific">Patella caerulea</name>
    <name type="common">Rayed Mediterranean limpet</name>
    <dbReference type="NCBI Taxonomy" id="87958"/>
    <lineage>
        <taxon>Eukaryota</taxon>
        <taxon>Metazoa</taxon>
        <taxon>Spiralia</taxon>
        <taxon>Lophotrochozoa</taxon>
        <taxon>Mollusca</taxon>
        <taxon>Gastropoda</taxon>
        <taxon>Patellogastropoda</taxon>
        <taxon>Patelloidea</taxon>
        <taxon>Patellidae</taxon>
        <taxon>Patella</taxon>
    </lineage>
</organism>
<dbReference type="Proteomes" id="UP001347796">
    <property type="component" value="Unassembled WGS sequence"/>
</dbReference>
<dbReference type="SUPFAM" id="SSF48652">
    <property type="entry name" value="Tetraspanin"/>
    <property type="match status" value="1"/>
</dbReference>
<evidence type="ECO:0000313" key="7">
    <source>
        <dbReference type="EMBL" id="KAK6173883.1"/>
    </source>
</evidence>
<evidence type="ECO:0000256" key="2">
    <source>
        <dbReference type="ARBA" id="ARBA00006840"/>
    </source>
</evidence>
<dbReference type="EMBL" id="JAZGQO010000011">
    <property type="protein sequence ID" value="KAK6173883.1"/>
    <property type="molecule type" value="Genomic_DNA"/>
</dbReference>
<accession>A0AAN8JEN6</accession>
<proteinExistence type="inferred from homology"/>
<keyword evidence="8" id="KW-1185">Reference proteome</keyword>
<comment type="similarity">
    <text evidence="2 6">Belongs to the tetraspanin (TM4SF) family.</text>
</comment>
<evidence type="ECO:0000256" key="4">
    <source>
        <dbReference type="ARBA" id="ARBA00022989"/>
    </source>
</evidence>
<dbReference type="GO" id="GO:0005886">
    <property type="term" value="C:plasma membrane"/>
    <property type="evidence" value="ECO:0007669"/>
    <property type="project" value="TreeGrafter"/>
</dbReference>
<evidence type="ECO:0000256" key="5">
    <source>
        <dbReference type="ARBA" id="ARBA00023136"/>
    </source>
</evidence>